<evidence type="ECO:0000256" key="1">
    <source>
        <dbReference type="SAM" id="MobiDB-lite"/>
    </source>
</evidence>
<organism evidence="3 4">
    <name type="scientific">Protea cynaroides</name>
    <dbReference type="NCBI Taxonomy" id="273540"/>
    <lineage>
        <taxon>Eukaryota</taxon>
        <taxon>Viridiplantae</taxon>
        <taxon>Streptophyta</taxon>
        <taxon>Embryophyta</taxon>
        <taxon>Tracheophyta</taxon>
        <taxon>Spermatophyta</taxon>
        <taxon>Magnoliopsida</taxon>
        <taxon>Proteales</taxon>
        <taxon>Proteaceae</taxon>
        <taxon>Protea</taxon>
    </lineage>
</organism>
<dbReference type="Proteomes" id="UP001141806">
    <property type="component" value="Unassembled WGS sequence"/>
</dbReference>
<dbReference type="EMBL" id="JAMYWD010000012">
    <property type="protein sequence ID" value="KAJ4950126.1"/>
    <property type="molecule type" value="Genomic_DNA"/>
</dbReference>
<evidence type="ECO:0000313" key="3">
    <source>
        <dbReference type="EMBL" id="KAJ4950126.1"/>
    </source>
</evidence>
<keyword evidence="4" id="KW-1185">Reference proteome</keyword>
<proteinExistence type="predicted"/>
<dbReference type="PANTHER" id="PTHR35469:SF4">
    <property type="entry name" value="TRANSMEMBRANE PROTEIN"/>
    <property type="match status" value="1"/>
</dbReference>
<protein>
    <submittedName>
        <fullName evidence="3">Uncharacterized protein</fullName>
    </submittedName>
</protein>
<keyword evidence="2" id="KW-0472">Membrane</keyword>
<keyword evidence="2" id="KW-0812">Transmembrane</keyword>
<accession>A0A9Q0GNE5</accession>
<dbReference type="OrthoDB" id="1922492at2759"/>
<feature type="transmembrane region" description="Helical" evidence="2">
    <location>
        <begin position="253"/>
        <end position="275"/>
    </location>
</feature>
<reference evidence="3" key="1">
    <citation type="journal article" date="2023" name="Plant J.">
        <title>The genome of the king protea, Protea cynaroides.</title>
        <authorList>
            <person name="Chang J."/>
            <person name="Duong T.A."/>
            <person name="Schoeman C."/>
            <person name="Ma X."/>
            <person name="Roodt D."/>
            <person name="Barker N."/>
            <person name="Li Z."/>
            <person name="Van de Peer Y."/>
            <person name="Mizrachi E."/>
        </authorList>
    </citation>
    <scope>NUCLEOTIDE SEQUENCE</scope>
    <source>
        <tissue evidence="3">Young leaves</tissue>
    </source>
</reference>
<name>A0A9Q0GNE5_9MAGN</name>
<comment type="caution">
    <text evidence="3">The sequence shown here is derived from an EMBL/GenBank/DDBJ whole genome shotgun (WGS) entry which is preliminary data.</text>
</comment>
<gene>
    <name evidence="3" type="ORF">NE237_026958</name>
</gene>
<dbReference type="PANTHER" id="PTHR35469">
    <property type="entry name" value="TRANSMEMBRANE PROTEIN"/>
    <property type="match status" value="1"/>
</dbReference>
<dbReference type="AlphaFoldDB" id="A0A9Q0GNE5"/>
<feature type="transmembrane region" description="Helical" evidence="2">
    <location>
        <begin position="161"/>
        <end position="182"/>
    </location>
</feature>
<evidence type="ECO:0000256" key="2">
    <source>
        <dbReference type="SAM" id="Phobius"/>
    </source>
</evidence>
<feature type="region of interest" description="Disordered" evidence="1">
    <location>
        <begin position="24"/>
        <end position="62"/>
    </location>
</feature>
<sequence length="279" mass="30387">MATSARDSRRRRIVERGPDRLALITGRIQNLPPSSPQSYLTSTSPELSQSDVPLDGEEDAPGTTAAKYEISNEYASNAAIGTESIMEPQLWECETSVDYLRAAPLDTSGKTPAITLSSAAQNMSTSMVHAEPHTKPWGHHSKIFTASRISSSVSASEKTRLLCSVGIALIVVLSHLRFPLLGSSFVRSIIAPRPVYLILLTDVTIVLAWLLYEKTGHSDKAQEEPRQTPSEDGYGWAEGLGKALEMGLVLQKVIGTFFLDCSVYVVIVVCGLSLVQRWL</sequence>
<keyword evidence="2" id="KW-1133">Transmembrane helix</keyword>
<feature type="transmembrane region" description="Helical" evidence="2">
    <location>
        <begin position="194"/>
        <end position="212"/>
    </location>
</feature>
<feature type="compositionally biased region" description="Polar residues" evidence="1">
    <location>
        <begin position="27"/>
        <end position="51"/>
    </location>
</feature>
<evidence type="ECO:0000313" key="4">
    <source>
        <dbReference type="Proteomes" id="UP001141806"/>
    </source>
</evidence>